<evidence type="ECO:0000313" key="2">
    <source>
        <dbReference type="EMBL" id="CCW18899.1"/>
    </source>
</evidence>
<proteinExistence type="predicted"/>
<name>N1MQ84_9SPHN</name>
<gene>
    <name evidence="2" type="ORF">EBBID32_32560</name>
</gene>
<dbReference type="AlphaFoldDB" id="N1MQ84"/>
<dbReference type="RefSeq" id="WP_006960371.1">
    <property type="nucleotide sequence ID" value="NZ_CAVK010000153.1"/>
</dbReference>
<sequence>MTSRSLPRTKVQPVHLDFTPIPRRYRHDGWTPERQRAFIAALAETGSVKHAAQRIGMSIDGAYQLRRQKGADSFAAAWHAALDQGVQRLEDIALERAIHGIEVPVYSYGKLVGTRRVFNDRLLMFLLRNRAHDRYPEGAIRGASRPADIEALKLEWKREQMRPGGEVDLEVREFVKEVEQLRAEQEAREEANRRNPRGRITIEGDEREAFDRWRALTQGIPLPAPEVDARDHRDGPQARTL</sequence>
<keyword evidence="3" id="KW-1185">Reference proteome</keyword>
<feature type="compositionally biased region" description="Basic and acidic residues" evidence="1">
    <location>
        <begin position="227"/>
        <end position="241"/>
    </location>
</feature>
<evidence type="ECO:0000313" key="3">
    <source>
        <dbReference type="Proteomes" id="UP000013201"/>
    </source>
</evidence>
<dbReference type="OrthoDB" id="7282816at2"/>
<organism evidence="2 3">
    <name type="scientific">Sphingobium indicum BiD32</name>
    <dbReference type="NCBI Taxonomy" id="1301087"/>
    <lineage>
        <taxon>Bacteria</taxon>
        <taxon>Pseudomonadati</taxon>
        <taxon>Pseudomonadota</taxon>
        <taxon>Alphaproteobacteria</taxon>
        <taxon>Sphingomonadales</taxon>
        <taxon>Sphingomonadaceae</taxon>
        <taxon>Sphingobium</taxon>
    </lineage>
</organism>
<protein>
    <recommendedName>
        <fullName evidence="4">Terminase</fullName>
    </recommendedName>
</protein>
<accession>N1MQ84</accession>
<dbReference type="EMBL" id="CAVK010000153">
    <property type="protein sequence ID" value="CCW18899.1"/>
    <property type="molecule type" value="Genomic_DNA"/>
</dbReference>
<reference evidence="2 3" key="1">
    <citation type="submission" date="2013-03" db="EMBL/GenBank/DDBJ databases">
        <authorList>
            <person name="Le V."/>
        </authorList>
    </citation>
    <scope>NUCLEOTIDE SEQUENCE [LARGE SCALE GENOMIC DNA]</scope>
    <source>
        <strain evidence="2 3">BiD32</strain>
    </source>
</reference>
<evidence type="ECO:0000256" key="1">
    <source>
        <dbReference type="SAM" id="MobiDB-lite"/>
    </source>
</evidence>
<feature type="region of interest" description="Disordered" evidence="1">
    <location>
        <begin position="220"/>
        <end position="241"/>
    </location>
</feature>
<reference evidence="3" key="2">
    <citation type="submission" date="2013-04" db="EMBL/GenBank/DDBJ databases">
        <title>Bisphenol A degrading Sphingobium sp. strain BiD32.</title>
        <authorList>
            <person name="Nielsen J.L."/>
            <person name="Zhou N.A."/>
            <person name="Kjeldal H."/>
        </authorList>
    </citation>
    <scope>NUCLEOTIDE SEQUENCE [LARGE SCALE GENOMIC DNA]</scope>
    <source>
        <strain evidence="3">BiD32</strain>
    </source>
</reference>
<comment type="caution">
    <text evidence="2">The sequence shown here is derived from an EMBL/GenBank/DDBJ whole genome shotgun (WGS) entry which is preliminary data.</text>
</comment>
<dbReference type="Proteomes" id="UP000013201">
    <property type="component" value="Unassembled WGS sequence"/>
</dbReference>
<feature type="region of interest" description="Disordered" evidence="1">
    <location>
        <begin position="183"/>
        <end position="202"/>
    </location>
</feature>
<feature type="compositionally biased region" description="Basic and acidic residues" evidence="1">
    <location>
        <begin position="183"/>
        <end position="193"/>
    </location>
</feature>
<evidence type="ECO:0008006" key="4">
    <source>
        <dbReference type="Google" id="ProtNLM"/>
    </source>
</evidence>